<keyword evidence="4" id="KW-1185">Reference proteome</keyword>
<feature type="domain" description="Sulfatase-modifying factor enzyme-like" evidence="2">
    <location>
        <begin position="329"/>
        <end position="602"/>
    </location>
</feature>
<sequence length="604" mass="65100">MGAGCSREGGQQPEGGAAATGERGDEAPIVTVAPEQEVAPVPEWNVPEAPVDGAEADLEETKAAAAEALESGELFREADDAIPLYLALREEAPADREVQEGLDRSLSLLLEQGTRAIERMDLEPAALRDAQEVGAVVRAVATDDREAAAFLERLEVAERASAENRRGEQALNAGRIDGGENSAIARFRAALGIRPGDARATQGLAAAESALIREAEERAANDDYAGAVEWLDRAAQVRPGMETVDDARLRIQRQRGARVGALRDLGIAALGREHGIDTAREHLATLLRIAPAGDAAAVQLRERIELATHYGLFRPGQAFTEAMASGGRGPEMVVIPHGAFRMGAAPDEQEATDAERPTRNIRFDRGLAVSRHEVTVGEFRRFVSSSGHVPRSTRRGHSIVYDERSGNLVRRSGMDWQSDYVGNPAPDDMPVIHVSAQDAAAYAEWLSSQTGHHYRLPSEAEFEYMLRAGSQSTYPWGDGAPPEGAGNFTGSGDVSPSGRRWRNAFEDYGDGAWGPAPVESYSANAFGLHDVAGNVSEWVSDCWHDSYRRAPADGKAWINPGCRTKVVRGGSWASSPQQTRSAWRIASESDTTNARIGFRVVRDI</sequence>
<dbReference type="InterPro" id="IPR042095">
    <property type="entry name" value="SUMF_sf"/>
</dbReference>
<evidence type="ECO:0000259" key="2">
    <source>
        <dbReference type="Pfam" id="PF03781"/>
    </source>
</evidence>
<dbReference type="Pfam" id="PF03781">
    <property type="entry name" value="FGE-sulfatase"/>
    <property type="match status" value="1"/>
</dbReference>
<accession>A0A1T4NS69</accession>
<proteinExistence type="predicted"/>
<dbReference type="STRING" id="1122188.SAMN02745674_00886"/>
<dbReference type="GO" id="GO:0120147">
    <property type="term" value="F:formylglycine-generating oxidase activity"/>
    <property type="evidence" value="ECO:0007669"/>
    <property type="project" value="TreeGrafter"/>
</dbReference>
<evidence type="ECO:0000313" key="3">
    <source>
        <dbReference type="EMBL" id="SJZ82151.1"/>
    </source>
</evidence>
<feature type="compositionally biased region" description="Low complexity" evidence="1">
    <location>
        <begin position="8"/>
        <end position="21"/>
    </location>
</feature>
<feature type="region of interest" description="Disordered" evidence="1">
    <location>
        <begin position="1"/>
        <end position="28"/>
    </location>
</feature>
<reference evidence="3 4" key="1">
    <citation type="submission" date="2017-02" db="EMBL/GenBank/DDBJ databases">
        <authorList>
            <person name="Peterson S.W."/>
        </authorList>
    </citation>
    <scope>NUCLEOTIDE SEQUENCE [LARGE SCALE GENOMIC DNA]</scope>
    <source>
        <strain evidence="3 4">DSM 21749</strain>
    </source>
</reference>
<organism evidence="3 4">
    <name type="scientific">Lysobacter spongiicola DSM 21749</name>
    <dbReference type="NCBI Taxonomy" id="1122188"/>
    <lineage>
        <taxon>Bacteria</taxon>
        <taxon>Pseudomonadati</taxon>
        <taxon>Pseudomonadota</taxon>
        <taxon>Gammaproteobacteria</taxon>
        <taxon>Lysobacterales</taxon>
        <taxon>Lysobacteraceae</taxon>
        <taxon>Novilysobacter</taxon>
    </lineage>
</organism>
<dbReference type="InterPro" id="IPR016187">
    <property type="entry name" value="CTDL_fold"/>
</dbReference>
<dbReference type="Gene3D" id="3.90.1580.10">
    <property type="entry name" value="paralog of FGE (formylglycine-generating enzyme)"/>
    <property type="match status" value="1"/>
</dbReference>
<dbReference type="PANTHER" id="PTHR23150:SF35">
    <property type="entry name" value="BLL6746 PROTEIN"/>
    <property type="match status" value="1"/>
</dbReference>
<dbReference type="Proteomes" id="UP000190061">
    <property type="component" value="Unassembled WGS sequence"/>
</dbReference>
<dbReference type="EMBL" id="FUXP01000002">
    <property type="protein sequence ID" value="SJZ82151.1"/>
    <property type="molecule type" value="Genomic_DNA"/>
</dbReference>
<dbReference type="Gene3D" id="1.25.40.10">
    <property type="entry name" value="Tetratricopeptide repeat domain"/>
    <property type="match status" value="1"/>
</dbReference>
<dbReference type="InterPro" id="IPR051043">
    <property type="entry name" value="Sulfatase_Mod_Factor_Kinase"/>
</dbReference>
<gene>
    <name evidence="3" type="ORF">SAMN02745674_00886</name>
</gene>
<dbReference type="SUPFAM" id="SSF56436">
    <property type="entry name" value="C-type lectin-like"/>
    <property type="match status" value="1"/>
</dbReference>
<dbReference type="AlphaFoldDB" id="A0A1T4NS69"/>
<dbReference type="InterPro" id="IPR011990">
    <property type="entry name" value="TPR-like_helical_dom_sf"/>
</dbReference>
<dbReference type="InterPro" id="IPR005532">
    <property type="entry name" value="SUMF_dom"/>
</dbReference>
<evidence type="ECO:0000313" key="4">
    <source>
        <dbReference type="Proteomes" id="UP000190061"/>
    </source>
</evidence>
<dbReference type="PANTHER" id="PTHR23150">
    <property type="entry name" value="SULFATASE MODIFYING FACTOR 1, 2"/>
    <property type="match status" value="1"/>
</dbReference>
<name>A0A1T4NS69_9GAMM</name>
<dbReference type="RefSeq" id="WP_234987708.1">
    <property type="nucleotide sequence ID" value="NZ_FUXP01000002.1"/>
</dbReference>
<protein>
    <submittedName>
        <fullName evidence="3">Formylglycine-generating enzyme, required for sulfatase activity, contains SUMF1/FGE domain</fullName>
    </submittedName>
</protein>
<evidence type="ECO:0000256" key="1">
    <source>
        <dbReference type="SAM" id="MobiDB-lite"/>
    </source>
</evidence>